<keyword evidence="2" id="KW-1185">Reference proteome</keyword>
<protein>
    <submittedName>
        <fullName evidence="1">5'/3'-nucleotidase SurE</fullName>
        <ecNumber evidence="1">3.1.3.6</ecNumber>
    </submittedName>
</protein>
<organism evidence="1 2">
    <name type="scientific">Halosquirtibacter laminarini</name>
    <dbReference type="NCBI Taxonomy" id="3374600"/>
    <lineage>
        <taxon>Bacteria</taxon>
        <taxon>Pseudomonadati</taxon>
        <taxon>Bacteroidota</taxon>
        <taxon>Bacteroidia</taxon>
        <taxon>Marinilabiliales</taxon>
        <taxon>Prolixibacteraceae</taxon>
        <taxon>Halosquirtibacter</taxon>
    </lineage>
</organism>
<evidence type="ECO:0000313" key="1">
    <source>
        <dbReference type="EMBL" id="QZE13581.1"/>
    </source>
</evidence>
<gene>
    <name evidence="1" type="primary">surE</name>
    <name evidence="1" type="ORF">K4L44_13515</name>
</gene>
<dbReference type="EMBL" id="CP081303">
    <property type="protein sequence ID" value="QZE13581.1"/>
    <property type="molecule type" value="Genomic_DNA"/>
</dbReference>
<accession>A0AC61NDL9</accession>
<keyword evidence="1" id="KW-0378">Hydrolase</keyword>
<name>A0AC61NDL9_9BACT</name>
<evidence type="ECO:0000313" key="2">
    <source>
        <dbReference type="Proteomes" id="UP000826212"/>
    </source>
</evidence>
<dbReference type="Proteomes" id="UP000826212">
    <property type="component" value="Chromosome"/>
</dbReference>
<sequence length="252" mass="27661">MEKPFILITNDDGVDAKGIQCLASFVKDMAEVIVVAPNGPRSGQSSAITVDRPLRLRLEKEEELMKVYSCTGTPVDCIKLALNKIVDRQPDLVLSGINHGLNTSVSVIYSGTMGGAMEGAIHGIPSIGFSIDDYSKEADFSSLEPIVKTLVANVLSQGLPEGVCLNVNAPKGEIQGIEVCRQARGKWSEEFERRVDPHNREYFWLSGYFDNAEKHAVDTDEHLISKGFASVVPTSVDTTDYSMLKELKNWKL</sequence>
<dbReference type="EC" id="3.1.3.6" evidence="1"/>
<proteinExistence type="predicted"/>
<reference evidence="1" key="1">
    <citation type="submission" date="2021-08" db="EMBL/GenBank/DDBJ databases">
        <title>Novel anaerobic bacterium isolated from sea squirt in East Sea, Republic of Korea.</title>
        <authorList>
            <person name="Nguyen T.H."/>
            <person name="Li Z."/>
            <person name="Lee Y.-J."/>
            <person name="Ko J."/>
            <person name="Kim S.-G."/>
        </authorList>
    </citation>
    <scope>NUCLEOTIDE SEQUENCE</scope>
    <source>
        <strain evidence="1">KCTC 25031</strain>
    </source>
</reference>